<evidence type="ECO:0000313" key="1">
    <source>
        <dbReference type="EMBL" id="CAG8612912.1"/>
    </source>
</evidence>
<gene>
    <name evidence="1" type="ORF">ACOLOM_LOCUS7077</name>
</gene>
<reference evidence="1" key="1">
    <citation type="submission" date="2021-06" db="EMBL/GenBank/DDBJ databases">
        <authorList>
            <person name="Kallberg Y."/>
            <person name="Tangrot J."/>
            <person name="Rosling A."/>
        </authorList>
    </citation>
    <scope>NUCLEOTIDE SEQUENCE</scope>
    <source>
        <strain evidence="1">CL356</strain>
    </source>
</reference>
<accession>A0ACA9MUL1</accession>
<organism evidence="1 2">
    <name type="scientific">Acaulospora colombiana</name>
    <dbReference type="NCBI Taxonomy" id="27376"/>
    <lineage>
        <taxon>Eukaryota</taxon>
        <taxon>Fungi</taxon>
        <taxon>Fungi incertae sedis</taxon>
        <taxon>Mucoromycota</taxon>
        <taxon>Glomeromycotina</taxon>
        <taxon>Glomeromycetes</taxon>
        <taxon>Diversisporales</taxon>
        <taxon>Acaulosporaceae</taxon>
        <taxon>Acaulospora</taxon>
    </lineage>
</organism>
<proteinExistence type="predicted"/>
<sequence>MLWFALLVWGRGNEKSKSRFGNVDEEYHMVPVLLSKPYDPGTPKIHPVDHFDGFRSPFDVDNDRVLHESPLHWRPVVTVSASLSNAQTSYCPSRPATEAEQQQIFEEFYQALWVKKDVPGAFNKHVDVNYINHNPYATSGRQNAINALSSIWSGFKFTLANKGFSNGVGWLHQKMESSGQPFQAVVDILRMNGTCIMEHWDVAQSKPSGSQNPIALF</sequence>
<evidence type="ECO:0000313" key="2">
    <source>
        <dbReference type="Proteomes" id="UP000789525"/>
    </source>
</evidence>
<dbReference type="EMBL" id="CAJVPT010015588">
    <property type="protein sequence ID" value="CAG8612912.1"/>
    <property type="molecule type" value="Genomic_DNA"/>
</dbReference>
<dbReference type="Proteomes" id="UP000789525">
    <property type="component" value="Unassembled WGS sequence"/>
</dbReference>
<keyword evidence="2" id="KW-1185">Reference proteome</keyword>
<name>A0ACA9MUL1_9GLOM</name>
<comment type="caution">
    <text evidence="1">The sequence shown here is derived from an EMBL/GenBank/DDBJ whole genome shotgun (WGS) entry which is preliminary data.</text>
</comment>
<protein>
    <submittedName>
        <fullName evidence="1">12360_t:CDS:1</fullName>
    </submittedName>
</protein>